<proteinExistence type="predicted"/>
<feature type="region of interest" description="Disordered" evidence="1">
    <location>
        <begin position="48"/>
        <end position="76"/>
    </location>
</feature>
<feature type="non-terminal residue" evidence="2">
    <location>
        <position position="103"/>
    </location>
</feature>
<organismHost>
    <name type="scientific">Homo sapiens</name>
    <name type="common">Human</name>
    <dbReference type="NCBI Taxonomy" id="9606"/>
</organismHost>
<evidence type="ECO:0000313" key="2">
    <source>
        <dbReference type="EMBL" id="AAZ91611.1"/>
    </source>
</evidence>
<feature type="non-terminal residue" evidence="2">
    <location>
        <position position="1"/>
    </location>
</feature>
<gene>
    <name evidence="2" type="primary">pol</name>
</gene>
<accession>Q3S7P5</accession>
<organism evidence="2">
    <name type="scientific">Human immunodeficiency virus type 1</name>
    <name type="common">HIV-1</name>
    <dbReference type="NCBI Taxonomy" id="11676"/>
    <lineage>
        <taxon>Viruses</taxon>
        <taxon>Riboviria</taxon>
        <taxon>Pararnavirae</taxon>
        <taxon>Artverviricota</taxon>
        <taxon>Revtraviricetes</taxon>
        <taxon>Ortervirales</taxon>
        <taxon>Retroviridae</taxon>
        <taxon>Orthoretrovirinae</taxon>
        <taxon>Lentivirus</taxon>
        <taxon>Lentivirus humimdef1</taxon>
    </lineage>
</organism>
<reference evidence="2" key="1">
    <citation type="submission" date="2005-08" db="EMBL/GenBank/DDBJ databases">
        <title>Genomic Diversity of HIV-1 subtypes in Northern Kenya.</title>
        <authorList>
            <person name="Khamadi S.A."/>
            <person name="Ochieng W."/>
            <person name="Lihana R.W."/>
            <person name="Kiptoo M.K."/>
            <person name="Kinyua J.G."/>
            <person name="Lagat N."/>
            <person name="Muriuki J."/>
            <person name="Mwangi J."/>
            <person name="Pelle R."/>
            <person name="Muigai A."/>
            <person name="Carter J."/>
            <person name="Yamada R."/>
            <person name="Mpoke S."/>
        </authorList>
    </citation>
    <scope>NUCLEOTIDE SEQUENCE</scope>
    <source>
        <strain evidence="2">TLHC004</strain>
    </source>
</reference>
<dbReference type="EMBL" id="DQ155085">
    <property type="protein sequence ID" value="AAZ91611.1"/>
    <property type="molecule type" value="Genomic_DNA"/>
</dbReference>
<protein>
    <submittedName>
        <fullName evidence="2">Pol protein</fullName>
    </submittedName>
</protein>
<sequence length="103" mass="11366">FLLKLCMECWAIKIYYTHDNGQVISPCGWKLNHPGWVGQGSNRIFGNSLQSPKSRSRWESMESGNSRKIIGTGSGEQGWNTLKQAGTNGQYSFTILKGRGGLG</sequence>
<name>Q3S7P5_HV1</name>
<evidence type="ECO:0000256" key="1">
    <source>
        <dbReference type="SAM" id="MobiDB-lite"/>
    </source>
</evidence>